<sequence>YGRFCSAYLDVDRPFGSLGSAFEFCPQEGCFEANPPFEDSLIQSIGTHVEGLVAAASKPLMFIFIFPRWPDKASWQHFAKSSWLLHQITIQAK</sequence>
<proteinExistence type="predicted"/>
<name>A0AAE0GDE0_9CHLO</name>
<dbReference type="GO" id="GO:0016422">
    <property type="term" value="F:mRNA (2'-O-methyladenosine-N6-)-methyltransferase activity"/>
    <property type="evidence" value="ECO:0007669"/>
    <property type="project" value="InterPro"/>
</dbReference>
<accession>A0AAE0GDE0</accession>
<evidence type="ECO:0000313" key="3">
    <source>
        <dbReference type="Proteomes" id="UP001190700"/>
    </source>
</evidence>
<gene>
    <name evidence="2" type="ORF">CYMTET_16015</name>
</gene>
<reference evidence="2 3" key="1">
    <citation type="journal article" date="2015" name="Genome Biol. Evol.">
        <title>Comparative Genomics of a Bacterivorous Green Alga Reveals Evolutionary Causalities and Consequences of Phago-Mixotrophic Mode of Nutrition.</title>
        <authorList>
            <person name="Burns J.A."/>
            <person name="Paasch A."/>
            <person name="Narechania A."/>
            <person name="Kim E."/>
        </authorList>
    </citation>
    <scope>NUCLEOTIDE SEQUENCE [LARGE SCALE GENOMIC DNA]</scope>
    <source>
        <strain evidence="2 3">PLY_AMNH</strain>
    </source>
</reference>
<dbReference type="EMBL" id="LGRX02006956">
    <property type="protein sequence ID" value="KAK3275880.1"/>
    <property type="molecule type" value="Genomic_DNA"/>
</dbReference>
<protein>
    <recommendedName>
        <fullName evidence="1">PCIF1 WW domain-containing protein</fullName>
    </recommendedName>
</protein>
<comment type="caution">
    <text evidence="2">The sequence shown here is derived from an EMBL/GenBank/DDBJ whole genome shotgun (WGS) entry which is preliminary data.</text>
</comment>
<feature type="domain" description="PCIF1 WW" evidence="1">
    <location>
        <begin position="1"/>
        <end position="92"/>
    </location>
</feature>
<evidence type="ECO:0000313" key="2">
    <source>
        <dbReference type="EMBL" id="KAK3275880.1"/>
    </source>
</evidence>
<dbReference type="AlphaFoldDB" id="A0AAE0GDE0"/>
<dbReference type="PANTHER" id="PTHR21727">
    <property type="entry name" value="PHOSPHORYLATED CTD INTERACTING FACTOR 1"/>
    <property type="match status" value="1"/>
</dbReference>
<dbReference type="Proteomes" id="UP001190700">
    <property type="component" value="Unassembled WGS sequence"/>
</dbReference>
<organism evidence="2 3">
    <name type="scientific">Cymbomonas tetramitiformis</name>
    <dbReference type="NCBI Taxonomy" id="36881"/>
    <lineage>
        <taxon>Eukaryota</taxon>
        <taxon>Viridiplantae</taxon>
        <taxon>Chlorophyta</taxon>
        <taxon>Pyramimonadophyceae</taxon>
        <taxon>Pyramimonadales</taxon>
        <taxon>Pyramimonadaceae</taxon>
        <taxon>Cymbomonas</taxon>
    </lineage>
</organism>
<dbReference type="PANTHER" id="PTHR21727:SF0">
    <property type="entry name" value="MRNA (2'-O-METHYLADENOSINE-N(6)-)-METHYLTRANSFERASE"/>
    <property type="match status" value="1"/>
</dbReference>
<dbReference type="InterPro" id="IPR039881">
    <property type="entry name" value="PCIF1-like"/>
</dbReference>
<dbReference type="Pfam" id="PF12237">
    <property type="entry name" value="PCIF1_WW"/>
    <property type="match status" value="1"/>
</dbReference>
<evidence type="ECO:0000259" key="1">
    <source>
        <dbReference type="Pfam" id="PF12237"/>
    </source>
</evidence>
<dbReference type="GO" id="GO:0099122">
    <property type="term" value="F:RNA polymerase II C-terminal domain binding"/>
    <property type="evidence" value="ECO:0007669"/>
    <property type="project" value="InterPro"/>
</dbReference>
<keyword evidence="3" id="KW-1185">Reference proteome</keyword>
<feature type="non-terminal residue" evidence="2">
    <location>
        <position position="1"/>
    </location>
</feature>
<dbReference type="InterPro" id="IPR022035">
    <property type="entry name" value="PCIF1_WW"/>
</dbReference>
<feature type="non-terminal residue" evidence="2">
    <location>
        <position position="93"/>
    </location>
</feature>